<keyword evidence="3" id="KW-1185">Reference proteome</keyword>
<dbReference type="Gene3D" id="3.40.50.150">
    <property type="entry name" value="Vaccinia Virus protein VP39"/>
    <property type="match status" value="1"/>
</dbReference>
<name>A0A194W4L8_CYTMA</name>
<dbReference type="CDD" id="cd02440">
    <property type="entry name" value="AdoMet_MTases"/>
    <property type="match status" value="1"/>
</dbReference>
<dbReference type="SMR" id="A0A194W4L8"/>
<dbReference type="GO" id="GO:0008168">
    <property type="term" value="F:methyltransferase activity"/>
    <property type="evidence" value="ECO:0007669"/>
    <property type="project" value="TreeGrafter"/>
</dbReference>
<reference evidence="2" key="1">
    <citation type="submission" date="2014-12" db="EMBL/GenBank/DDBJ databases">
        <title>Genome Sequence of Valsa Canker Pathogens Uncovers a Specific Adaption of Colonization on Woody Bark.</title>
        <authorList>
            <person name="Yin Z."/>
            <person name="Liu H."/>
            <person name="Gao X."/>
            <person name="Li Z."/>
            <person name="Song N."/>
            <person name="Ke X."/>
            <person name="Dai Q."/>
            <person name="Wu Y."/>
            <person name="Sun Y."/>
            <person name="Xu J.-R."/>
            <person name="Kang Z.K."/>
            <person name="Wang L."/>
            <person name="Huang L."/>
        </authorList>
    </citation>
    <scope>NUCLEOTIDE SEQUENCE [LARGE SCALE GENOMIC DNA]</scope>
    <source>
        <strain evidence="2">03-8</strain>
    </source>
</reference>
<evidence type="ECO:0000313" key="2">
    <source>
        <dbReference type="EMBL" id="KUI71409.1"/>
    </source>
</evidence>
<dbReference type="PANTHER" id="PTHR43591">
    <property type="entry name" value="METHYLTRANSFERASE"/>
    <property type="match status" value="1"/>
</dbReference>
<gene>
    <name evidence="2" type="ORF">VM1G_07397</name>
</gene>
<dbReference type="Proteomes" id="UP000078559">
    <property type="component" value="Chromosome 7"/>
</dbReference>
<dbReference type="SUPFAM" id="SSF53335">
    <property type="entry name" value="S-adenosyl-L-methionine-dependent methyltransferases"/>
    <property type="match status" value="1"/>
</dbReference>
<comment type="similarity">
    <text evidence="1">Belongs to the methyltransferase superfamily. LaeA methyltransferase family.</text>
</comment>
<proteinExistence type="inferred from homology"/>
<dbReference type="Pfam" id="PF13489">
    <property type="entry name" value="Methyltransf_23"/>
    <property type="match status" value="1"/>
</dbReference>
<accession>A0A194W4L8</accession>
<dbReference type="AlphaFoldDB" id="A0A194W4L8"/>
<dbReference type="InterPro" id="IPR029063">
    <property type="entry name" value="SAM-dependent_MTases_sf"/>
</dbReference>
<sequence length="294" mass="33935">MTAPDDVFSFVEENGRTYHSYKAPKYLLPNDIREQERMDLQHLLYLETAHGKLYFAPIGDHPRSCLDLMTGTGNWAIDFADAFPGCSVLGTDLSPIQPEYVPVNCRFEVDDAEEEWTFQNKFDFIHTRGSVLCWRNYARFTNEVYQALEPGGWFEMQEYNFKPVFLDDYSHKSATKKYFDLVVGGAQSLGIDVNSFSAMERLMAERGFEKIEVKRFKWPLGTWAKGAYYRNLSAMLKQNLTMALEALALRPLAHLGWSAEEIQVFLSEVRKEVRENKVNAYAEIIYIWGQKPLG</sequence>
<evidence type="ECO:0000313" key="3">
    <source>
        <dbReference type="Proteomes" id="UP000078559"/>
    </source>
</evidence>
<dbReference type="EMBL" id="CM003104">
    <property type="protein sequence ID" value="KUI71409.1"/>
    <property type="molecule type" value="Genomic_DNA"/>
</dbReference>
<evidence type="ECO:0000256" key="1">
    <source>
        <dbReference type="ARBA" id="ARBA00038158"/>
    </source>
</evidence>
<protein>
    <submittedName>
        <fullName evidence="2">Trans-aconitate 2-methyltransferase</fullName>
    </submittedName>
</protein>
<organism evidence="2 3">
    <name type="scientific">Cytospora mali</name>
    <name type="common">Apple Valsa canker fungus</name>
    <name type="synonym">Valsa mali</name>
    <dbReference type="NCBI Taxonomy" id="578113"/>
    <lineage>
        <taxon>Eukaryota</taxon>
        <taxon>Fungi</taxon>
        <taxon>Dikarya</taxon>
        <taxon>Ascomycota</taxon>
        <taxon>Pezizomycotina</taxon>
        <taxon>Sordariomycetes</taxon>
        <taxon>Sordariomycetidae</taxon>
        <taxon>Diaporthales</taxon>
        <taxon>Cytosporaceae</taxon>
        <taxon>Cytospora</taxon>
    </lineage>
</organism>
<dbReference type="PANTHER" id="PTHR43591:SF102">
    <property type="entry name" value="S-ADENOSYL-L-METHIONINE-DEPENDENT METHYLTRANSFERASE"/>
    <property type="match status" value="1"/>
</dbReference>
<dbReference type="OrthoDB" id="2013972at2759"/>